<dbReference type="RefSeq" id="WP_036095236.1">
    <property type="nucleotide sequence ID" value="NZ_AP019840.1"/>
</dbReference>
<evidence type="ECO:0000256" key="1">
    <source>
        <dbReference type="SAM" id="MobiDB-lite"/>
    </source>
</evidence>
<gene>
    <name evidence="3" type="ORF">JMUB3935_0901</name>
</gene>
<evidence type="ECO:0000313" key="3">
    <source>
        <dbReference type="EMBL" id="BBM51923.1"/>
    </source>
</evidence>
<dbReference type="Proteomes" id="UP000321378">
    <property type="component" value="Chromosome"/>
</dbReference>
<organism evidence="3 4">
    <name type="scientific">Leptotrichia trevisanii</name>
    <dbReference type="NCBI Taxonomy" id="109328"/>
    <lineage>
        <taxon>Bacteria</taxon>
        <taxon>Fusobacteriati</taxon>
        <taxon>Fusobacteriota</taxon>
        <taxon>Fusobacteriia</taxon>
        <taxon>Fusobacteriales</taxon>
        <taxon>Leptotrichiaceae</taxon>
        <taxon>Leptotrichia</taxon>
    </lineage>
</organism>
<feature type="signal peptide" evidence="2">
    <location>
        <begin position="1"/>
        <end position="20"/>
    </location>
</feature>
<feature type="region of interest" description="Disordered" evidence="1">
    <location>
        <begin position="54"/>
        <end position="94"/>
    </location>
</feature>
<sequence>MKNKILILGMLALMSVNVNAGWIKYRDKAINELKYAIKNTNTQNYSNYQSYYYDNDSYDDDYDDSDSDYDDDHDCGCDDGDYDYDDSDDSYYYY</sequence>
<evidence type="ECO:0000313" key="4">
    <source>
        <dbReference type="Proteomes" id="UP000321378"/>
    </source>
</evidence>
<dbReference type="EMBL" id="AP019840">
    <property type="protein sequence ID" value="BBM51923.1"/>
    <property type="molecule type" value="Genomic_DNA"/>
</dbReference>
<keyword evidence="2" id="KW-0732">Signal</keyword>
<name>A0A510KPN1_9FUSO</name>
<reference evidence="3 4" key="1">
    <citation type="submission" date="2019-07" db="EMBL/GenBank/DDBJ databases">
        <title>Complete Genome Sequence of Leptotrichia trevisanii Strain JMUB3935.</title>
        <authorList>
            <person name="Watanabe S."/>
            <person name="Cui L."/>
        </authorList>
    </citation>
    <scope>NUCLEOTIDE SEQUENCE [LARGE SCALE GENOMIC DNA]</scope>
    <source>
        <strain evidence="3 4">JMUB3935</strain>
    </source>
</reference>
<accession>A0A510KPN1</accession>
<feature type="chain" id="PRO_5021818574" evidence="2">
    <location>
        <begin position="21"/>
        <end position="94"/>
    </location>
</feature>
<evidence type="ECO:0000256" key="2">
    <source>
        <dbReference type="SAM" id="SignalP"/>
    </source>
</evidence>
<dbReference type="AlphaFoldDB" id="A0A510KPN1"/>
<proteinExistence type="predicted"/>
<feature type="compositionally biased region" description="Acidic residues" evidence="1">
    <location>
        <begin position="56"/>
        <end position="94"/>
    </location>
</feature>
<protein>
    <submittedName>
        <fullName evidence="3">Putative periplasmic ligand-binding sensor protein</fullName>
    </submittedName>
</protein>